<evidence type="ECO:0000313" key="2">
    <source>
        <dbReference type="Proteomes" id="UP000198618"/>
    </source>
</evidence>
<dbReference type="AlphaFoldDB" id="A0A1I0HM93"/>
<name>A0A1I0HM93_9BACI</name>
<sequence>MENQLTIFDMPELKTYVPKENEVYHHGMKIFVVTGAMMVRVEDQVEQHVFYKYQNGIYRGCSVDKFLKRINQGEFVKEVNL</sequence>
<accession>A0A1I0HM93</accession>
<dbReference type="STRING" id="930131.SAMN05216389_1409"/>
<proteinExistence type="predicted"/>
<evidence type="ECO:0000313" key="1">
    <source>
        <dbReference type="EMBL" id="SET85003.1"/>
    </source>
</evidence>
<protein>
    <submittedName>
        <fullName evidence="1">Uncharacterized protein</fullName>
    </submittedName>
</protein>
<dbReference type="RefSeq" id="WP_090873141.1">
    <property type="nucleotide sequence ID" value="NZ_FOHE01000040.1"/>
</dbReference>
<dbReference type="EMBL" id="FOHE01000040">
    <property type="protein sequence ID" value="SET85003.1"/>
    <property type="molecule type" value="Genomic_DNA"/>
</dbReference>
<keyword evidence="2" id="KW-1185">Reference proteome</keyword>
<reference evidence="1 2" key="1">
    <citation type="submission" date="2016-10" db="EMBL/GenBank/DDBJ databases">
        <authorList>
            <person name="de Groot N.N."/>
        </authorList>
    </citation>
    <scope>NUCLEOTIDE SEQUENCE [LARGE SCALE GENOMIC DNA]</scope>
    <source>
        <strain evidence="1 2">IBRC-M 10780</strain>
    </source>
</reference>
<gene>
    <name evidence="1" type="ORF">SAMN05216389_1409</name>
</gene>
<dbReference type="Proteomes" id="UP000198618">
    <property type="component" value="Unassembled WGS sequence"/>
</dbReference>
<organism evidence="1 2">
    <name type="scientific">Oceanobacillus limi</name>
    <dbReference type="NCBI Taxonomy" id="930131"/>
    <lineage>
        <taxon>Bacteria</taxon>
        <taxon>Bacillati</taxon>
        <taxon>Bacillota</taxon>
        <taxon>Bacilli</taxon>
        <taxon>Bacillales</taxon>
        <taxon>Bacillaceae</taxon>
        <taxon>Oceanobacillus</taxon>
    </lineage>
</organism>